<reference evidence="2 3" key="1">
    <citation type="submission" date="2024-10" db="EMBL/GenBank/DDBJ databases">
        <authorList>
            <person name="Kim D."/>
        </authorList>
    </citation>
    <scope>NUCLEOTIDE SEQUENCE [LARGE SCALE GENOMIC DNA]</scope>
    <source>
        <strain evidence="2">BH-2024</strain>
    </source>
</reference>
<evidence type="ECO:0000313" key="3">
    <source>
        <dbReference type="Proteomes" id="UP001620626"/>
    </source>
</evidence>
<sequence>MTSSEDGDEAVEETKLGKSARKMVKNHMPKDEFKQAFSPLVPIELAQTKFERRIDQMEKQLSEVIANVREDNCGGKKREEEDEEEEEK</sequence>
<gene>
    <name evidence="2" type="ORF">niasHT_034372</name>
</gene>
<comment type="caution">
    <text evidence="2">The sequence shown here is derived from an EMBL/GenBank/DDBJ whole genome shotgun (WGS) entry which is preliminary data.</text>
</comment>
<feature type="compositionally biased region" description="Basic and acidic residues" evidence="1">
    <location>
        <begin position="68"/>
        <end position="79"/>
    </location>
</feature>
<proteinExistence type="predicted"/>
<evidence type="ECO:0000313" key="2">
    <source>
        <dbReference type="EMBL" id="KAL3069142.1"/>
    </source>
</evidence>
<dbReference type="Proteomes" id="UP001620626">
    <property type="component" value="Unassembled WGS sequence"/>
</dbReference>
<protein>
    <submittedName>
        <fullName evidence="2">Uncharacterized protein</fullName>
    </submittedName>
</protein>
<dbReference type="AlphaFoldDB" id="A0ABD2HPR6"/>
<feature type="region of interest" description="Disordered" evidence="1">
    <location>
        <begin position="65"/>
        <end position="88"/>
    </location>
</feature>
<feature type="region of interest" description="Disordered" evidence="1">
    <location>
        <begin position="1"/>
        <end position="21"/>
    </location>
</feature>
<dbReference type="EMBL" id="JBICBT010001397">
    <property type="protein sequence ID" value="KAL3069142.1"/>
    <property type="molecule type" value="Genomic_DNA"/>
</dbReference>
<name>A0ABD2HPR6_9BILA</name>
<evidence type="ECO:0000256" key="1">
    <source>
        <dbReference type="SAM" id="MobiDB-lite"/>
    </source>
</evidence>
<accession>A0ABD2HPR6</accession>
<feature type="compositionally biased region" description="Acidic residues" evidence="1">
    <location>
        <begin position="1"/>
        <end position="11"/>
    </location>
</feature>
<organism evidence="2 3">
    <name type="scientific">Heterodera trifolii</name>
    <dbReference type="NCBI Taxonomy" id="157864"/>
    <lineage>
        <taxon>Eukaryota</taxon>
        <taxon>Metazoa</taxon>
        <taxon>Ecdysozoa</taxon>
        <taxon>Nematoda</taxon>
        <taxon>Chromadorea</taxon>
        <taxon>Rhabditida</taxon>
        <taxon>Tylenchina</taxon>
        <taxon>Tylenchomorpha</taxon>
        <taxon>Tylenchoidea</taxon>
        <taxon>Heteroderidae</taxon>
        <taxon>Heteroderinae</taxon>
        <taxon>Heterodera</taxon>
    </lineage>
</organism>
<keyword evidence="3" id="KW-1185">Reference proteome</keyword>